<keyword evidence="3 6" id="KW-0560">Oxidoreductase</keyword>
<dbReference type="AlphaFoldDB" id="A0A378IGE7"/>
<dbReference type="STRING" id="28083.Lbir_2619"/>
<evidence type="ECO:0000256" key="4">
    <source>
        <dbReference type="SAM" id="Phobius"/>
    </source>
</evidence>
<evidence type="ECO:0000313" key="6">
    <source>
        <dbReference type="EMBL" id="STX31274.1"/>
    </source>
</evidence>
<dbReference type="Proteomes" id="UP000054735">
    <property type="component" value="Unassembled WGS sequence"/>
</dbReference>
<dbReference type="OrthoDB" id="335726at2"/>
<dbReference type="PROSITE" id="PS00061">
    <property type="entry name" value="ADH_SHORT"/>
    <property type="match status" value="1"/>
</dbReference>
<keyword evidence="7" id="KW-1185">Reference proteome</keyword>
<evidence type="ECO:0000313" key="8">
    <source>
        <dbReference type="Proteomes" id="UP000255066"/>
    </source>
</evidence>
<evidence type="ECO:0000313" key="7">
    <source>
        <dbReference type="Proteomes" id="UP000054735"/>
    </source>
</evidence>
<dbReference type="Pfam" id="PF00106">
    <property type="entry name" value="adh_short"/>
    <property type="match status" value="1"/>
</dbReference>
<comment type="similarity">
    <text evidence="1">Belongs to the short-chain dehydrogenases/reductases (SDR) family.</text>
</comment>
<dbReference type="PANTHER" id="PTHR43391:SF14">
    <property type="entry name" value="DEHYDROGENASE_REDUCTASE SDR FAMILY PROTEIN 7-LIKE"/>
    <property type="match status" value="1"/>
</dbReference>
<dbReference type="InterPro" id="IPR036291">
    <property type="entry name" value="NAD(P)-bd_dom_sf"/>
</dbReference>
<keyword evidence="2" id="KW-0521">NADP</keyword>
<evidence type="ECO:0000313" key="5">
    <source>
        <dbReference type="EMBL" id="KTC68017.1"/>
    </source>
</evidence>
<dbReference type="PANTHER" id="PTHR43391">
    <property type="entry name" value="RETINOL DEHYDROGENASE-RELATED"/>
    <property type="match status" value="1"/>
</dbReference>
<evidence type="ECO:0000256" key="3">
    <source>
        <dbReference type="ARBA" id="ARBA00023002"/>
    </source>
</evidence>
<keyword evidence="4" id="KW-0812">Transmembrane</keyword>
<evidence type="ECO:0000256" key="2">
    <source>
        <dbReference type="ARBA" id="ARBA00022857"/>
    </source>
</evidence>
<dbReference type="Proteomes" id="UP000255066">
    <property type="component" value="Unassembled WGS sequence"/>
</dbReference>
<dbReference type="RefSeq" id="WP_058524614.1">
    <property type="nucleotide sequence ID" value="NZ_CAAAHV010000013.1"/>
</dbReference>
<dbReference type="GO" id="GO:0016491">
    <property type="term" value="F:oxidoreductase activity"/>
    <property type="evidence" value="ECO:0007669"/>
    <property type="project" value="UniProtKB-KW"/>
</dbReference>
<dbReference type="SUPFAM" id="SSF51735">
    <property type="entry name" value="NAD(P)-binding Rossmann-fold domains"/>
    <property type="match status" value="1"/>
</dbReference>
<accession>A0A378IGE7</accession>
<proteinExistence type="inferred from homology"/>
<gene>
    <name evidence="5" type="ORF">Lbir_2619</name>
    <name evidence="6" type="ORF">NCTC12437_01045</name>
</gene>
<reference evidence="5 7" key="1">
    <citation type="submission" date="2015-11" db="EMBL/GenBank/DDBJ databases">
        <title>Genomic analysis of 38 Legionella species identifies large and diverse effector repertoires.</title>
        <authorList>
            <person name="Burstein D."/>
            <person name="Amaro F."/>
            <person name="Zusman T."/>
            <person name="Lifshitz Z."/>
            <person name="Cohen O."/>
            <person name="Gilbert J.A."/>
            <person name="Pupko T."/>
            <person name="Shuman H.A."/>
            <person name="Segal G."/>
        </authorList>
    </citation>
    <scope>NUCLEOTIDE SEQUENCE [LARGE SCALE GENOMIC DNA]</scope>
    <source>
        <strain evidence="5 7">CDC#1407-AL-14</strain>
    </source>
</reference>
<dbReference type="EC" id="1.-.-.-" evidence="6"/>
<keyword evidence="4" id="KW-1133">Transmembrane helix</keyword>
<feature type="transmembrane region" description="Helical" evidence="4">
    <location>
        <begin position="217"/>
        <end position="234"/>
    </location>
</feature>
<dbReference type="EMBL" id="LNXT01000048">
    <property type="protein sequence ID" value="KTC68017.1"/>
    <property type="molecule type" value="Genomic_DNA"/>
</dbReference>
<reference evidence="6 8" key="2">
    <citation type="submission" date="2018-06" db="EMBL/GenBank/DDBJ databases">
        <authorList>
            <consortium name="Pathogen Informatics"/>
            <person name="Doyle S."/>
        </authorList>
    </citation>
    <scope>NUCLEOTIDE SEQUENCE [LARGE SCALE GENOMIC DNA]</scope>
    <source>
        <strain evidence="6 8">NCTC12437</strain>
    </source>
</reference>
<dbReference type="EMBL" id="UGNW01000001">
    <property type="protein sequence ID" value="STX31274.1"/>
    <property type="molecule type" value="Genomic_DNA"/>
</dbReference>
<sequence length="239" mass="27097">MNKTTWVISGASSAIAREFGHLMASKGHPLILIARDAAELKIMAADYTLRYKIPCQTIVFDFSNDSRELCLQLFARQENLGLFLAHSLILENQELAYSDINLLTKVNITSTFEIIYGYLNKEQATHELIFLSSVAACRGRSKNSLYGASKAAVEVYLQGLQQSARPSQTLTIMRLGFIDTTQTFGKPGIFYASAPKDCARACYKAFSRKKRMSYHPFFWRYIMGVISNLPFIIYRRMKL</sequence>
<evidence type="ECO:0000256" key="1">
    <source>
        <dbReference type="ARBA" id="ARBA00006484"/>
    </source>
</evidence>
<organism evidence="6 8">
    <name type="scientific">Legionella birminghamensis</name>
    <dbReference type="NCBI Taxonomy" id="28083"/>
    <lineage>
        <taxon>Bacteria</taxon>
        <taxon>Pseudomonadati</taxon>
        <taxon>Pseudomonadota</taxon>
        <taxon>Gammaproteobacteria</taxon>
        <taxon>Legionellales</taxon>
        <taxon>Legionellaceae</taxon>
        <taxon>Legionella</taxon>
    </lineage>
</organism>
<name>A0A378IGE7_9GAMM</name>
<dbReference type="InterPro" id="IPR002347">
    <property type="entry name" value="SDR_fam"/>
</dbReference>
<dbReference type="InterPro" id="IPR020904">
    <property type="entry name" value="Sc_DH/Rdtase_CS"/>
</dbReference>
<dbReference type="Gene3D" id="3.40.50.720">
    <property type="entry name" value="NAD(P)-binding Rossmann-like Domain"/>
    <property type="match status" value="1"/>
</dbReference>
<keyword evidence="4" id="KW-0472">Membrane</keyword>
<protein>
    <submittedName>
        <fullName evidence="6">Oxidoreductase</fullName>
        <ecNumber evidence="6">1.-.-.-</ecNumber>
    </submittedName>
</protein>